<evidence type="ECO:0000313" key="3">
    <source>
        <dbReference type="Proteomes" id="UP000622245"/>
    </source>
</evidence>
<keyword evidence="3" id="KW-1185">Reference proteome</keyword>
<dbReference type="Proteomes" id="UP000622245">
    <property type="component" value="Unassembled WGS sequence"/>
</dbReference>
<feature type="region of interest" description="Disordered" evidence="1">
    <location>
        <begin position="50"/>
        <end position="195"/>
    </location>
</feature>
<dbReference type="Gene3D" id="1.10.10.10">
    <property type="entry name" value="Winged helix-like DNA-binding domain superfamily/Winged helix DNA-binding domain"/>
    <property type="match status" value="1"/>
</dbReference>
<name>A0ABS1Y9A4_9ACTN</name>
<dbReference type="SUPFAM" id="SSF46785">
    <property type="entry name" value="Winged helix' DNA-binding domain"/>
    <property type="match status" value="1"/>
</dbReference>
<evidence type="ECO:0000313" key="2">
    <source>
        <dbReference type="EMBL" id="MBM0273978.1"/>
    </source>
</evidence>
<organism evidence="2 3">
    <name type="scientific">Micromonospora tarensis</name>
    <dbReference type="NCBI Taxonomy" id="2806100"/>
    <lineage>
        <taxon>Bacteria</taxon>
        <taxon>Bacillati</taxon>
        <taxon>Actinomycetota</taxon>
        <taxon>Actinomycetes</taxon>
        <taxon>Micromonosporales</taxon>
        <taxon>Micromonosporaceae</taxon>
        <taxon>Micromonospora</taxon>
    </lineage>
</organism>
<comment type="caution">
    <text evidence="2">The sequence shown here is derived from an EMBL/GenBank/DDBJ whole genome shotgun (WGS) entry which is preliminary data.</text>
</comment>
<reference evidence="2 3" key="1">
    <citation type="submission" date="2021-01" db="EMBL/GenBank/DDBJ databases">
        <title>Draft genome sequence of Micromonospora sp. strain STR1s_6.</title>
        <authorList>
            <person name="Karlyshev A."/>
            <person name="Jawad R."/>
        </authorList>
    </citation>
    <scope>NUCLEOTIDE SEQUENCE [LARGE SCALE GENOMIC DNA]</scope>
    <source>
        <strain evidence="2 3">STR1S-6</strain>
    </source>
</reference>
<accession>A0ABS1Y9A4</accession>
<feature type="compositionally biased region" description="Polar residues" evidence="1">
    <location>
        <begin position="113"/>
        <end position="128"/>
    </location>
</feature>
<dbReference type="InterPro" id="IPR036390">
    <property type="entry name" value="WH_DNA-bd_sf"/>
</dbReference>
<feature type="compositionally biased region" description="Low complexity" evidence="1">
    <location>
        <begin position="82"/>
        <end position="92"/>
    </location>
</feature>
<gene>
    <name evidence="2" type="ORF">JM949_00130</name>
</gene>
<dbReference type="RefSeq" id="WP_203146411.1">
    <property type="nucleotide sequence ID" value="NZ_JAEVHL010000001.1"/>
</dbReference>
<evidence type="ECO:0000256" key="1">
    <source>
        <dbReference type="SAM" id="MobiDB-lite"/>
    </source>
</evidence>
<protein>
    <submittedName>
        <fullName evidence="2">MarR family transcriptional regulator</fullName>
    </submittedName>
</protein>
<sequence>MPDQPETVPPHALFKVLAALADLGDATAAAVAEHADLGDSTATAKLRVWEGTGQTERVQGDDKRAVWRLTDSGHATVGAGRTSSPTDSSSGPESPPDDSPSTGDAVDDDPGATSDTEQSGEQPTTPTPDNAADGEPPAADPHARADEPTAGDDNPTPTVDDDPPQAGTLDDSEAEAVATPDAASTAPGRSHRAKGSLRAAVLDILEAHPDRAYKTGELCKLIDAAEAGTGVLKARPGAVVNAAVKLVAAGKVVQTVEKPATFQLAPAAQ</sequence>
<dbReference type="EMBL" id="JAEVHL010000001">
    <property type="protein sequence ID" value="MBM0273978.1"/>
    <property type="molecule type" value="Genomic_DNA"/>
</dbReference>
<proteinExistence type="predicted"/>
<dbReference type="InterPro" id="IPR036388">
    <property type="entry name" value="WH-like_DNA-bd_sf"/>
</dbReference>